<name>A0A645EXM3_9ZZZZ</name>
<comment type="caution">
    <text evidence="1">The sequence shown here is derived from an EMBL/GenBank/DDBJ whole genome shotgun (WGS) entry which is preliminary data.</text>
</comment>
<organism evidence="1">
    <name type="scientific">bioreactor metagenome</name>
    <dbReference type="NCBI Taxonomy" id="1076179"/>
    <lineage>
        <taxon>unclassified sequences</taxon>
        <taxon>metagenomes</taxon>
        <taxon>ecological metagenomes</taxon>
    </lineage>
</organism>
<gene>
    <name evidence="1" type="primary">noc_44</name>
    <name evidence="1" type="ORF">SDC9_154055</name>
</gene>
<dbReference type="AlphaFoldDB" id="A0A645EXM3"/>
<proteinExistence type="predicted"/>
<evidence type="ECO:0000313" key="1">
    <source>
        <dbReference type="EMBL" id="MPN06798.1"/>
    </source>
</evidence>
<reference evidence="1" key="1">
    <citation type="submission" date="2019-08" db="EMBL/GenBank/DDBJ databases">
        <authorList>
            <person name="Kucharzyk K."/>
            <person name="Murdoch R.W."/>
            <person name="Higgins S."/>
            <person name="Loffler F."/>
        </authorList>
    </citation>
    <scope>NUCLEOTIDE SEQUENCE</scope>
</reference>
<protein>
    <submittedName>
        <fullName evidence="1">Nucleoid occlusion protein</fullName>
    </submittedName>
</protein>
<accession>A0A645EXM3</accession>
<dbReference type="EMBL" id="VSSQ01052736">
    <property type="protein sequence ID" value="MPN06798.1"/>
    <property type="molecule type" value="Genomic_DNA"/>
</dbReference>
<sequence>MMEIIQKVVKQELTVKKTEKLINDTLEALKAESEPEKKQNIKCSVGIRIYLNTLKQAYDAIKNTGIEAKYNEIDKGDYMEVVVKIPKK</sequence>